<feature type="region of interest" description="Disordered" evidence="2">
    <location>
        <begin position="155"/>
        <end position="182"/>
    </location>
</feature>
<dbReference type="OrthoDB" id="333905at2759"/>
<dbReference type="InterPro" id="IPR003103">
    <property type="entry name" value="BAG_domain"/>
</dbReference>
<feature type="compositionally biased region" description="Acidic residues" evidence="2">
    <location>
        <begin position="655"/>
        <end position="666"/>
    </location>
</feature>
<evidence type="ECO:0000313" key="5">
    <source>
        <dbReference type="Proteomes" id="UP000054538"/>
    </source>
</evidence>
<accession>A0A0D0DSM4</accession>
<keyword evidence="1" id="KW-0175">Coiled coil</keyword>
<dbReference type="InParanoid" id="A0A0D0DSM4"/>
<dbReference type="EMBL" id="KN824982">
    <property type="protein sequence ID" value="KIK96508.1"/>
    <property type="molecule type" value="Genomic_DNA"/>
</dbReference>
<feature type="compositionally biased region" description="Basic and acidic residues" evidence="2">
    <location>
        <begin position="239"/>
        <end position="249"/>
    </location>
</feature>
<dbReference type="STRING" id="930991.A0A0D0DSM4"/>
<dbReference type="AlphaFoldDB" id="A0A0D0DSM4"/>
<feature type="coiled-coil region" evidence="1">
    <location>
        <begin position="356"/>
        <end position="386"/>
    </location>
</feature>
<evidence type="ECO:0000256" key="1">
    <source>
        <dbReference type="SAM" id="Coils"/>
    </source>
</evidence>
<dbReference type="HOGENOM" id="CLU_412251_0_0_1"/>
<dbReference type="Proteomes" id="UP000054538">
    <property type="component" value="Unassembled WGS sequence"/>
</dbReference>
<dbReference type="SUPFAM" id="SSF63491">
    <property type="entry name" value="BAG domain"/>
    <property type="match status" value="1"/>
</dbReference>
<dbReference type="InterPro" id="IPR036533">
    <property type="entry name" value="BAG_dom_sf"/>
</dbReference>
<feature type="compositionally biased region" description="Low complexity" evidence="2">
    <location>
        <begin position="590"/>
        <end position="601"/>
    </location>
</feature>
<evidence type="ECO:0000259" key="3">
    <source>
        <dbReference type="Pfam" id="PF02179"/>
    </source>
</evidence>
<sequence>MFVISPVSALHSSASHPHYCTPCPSARDRYLAAIAQAEADFAHAQALEQRRAYARRQHQENIRRQLILDTLCAQNDVDYDCHYDLPYTYSRYPVNLKRPYSAYTQELAERSARKRQVAREREARLNEWKEAVAARRNQEEETRCARQAHEILDMFNRPQVAEAKQEPNRKNERPEENITLNDQLESRLLNEYESDIRDALRSILDSLSPIQSTPVPAPAPESSHAPGPAGIQVIPVSEHVPEPAKETNAKSKQVTFDLPTATASDSDTDSETEAAADPSSIQSSLSTIDEINASLHTLKSEFEFPEELDFAPSADGSELGLAYSSRNAPLRFYDHALSQLLSRLDAVPSYGSRKVRDARKITVRKIENALEELDREMEKRKDVAARKVVEAKANLQVEAEPKMRAEEVALGPIEVPATIAQPHGVPLNEPAEIPQEKKADEVERDPLALAEPPEPESAIADLTCPSLKTDNTSALVMPASIIPNTVESSTDPSLIHSIVRSTVEAPSESVTQLTSAIEPCLTSLTINPAQNISSLENGAPDPQSGSLVVTDKEGDTVNVHESVLAAPTSLPVPTPAPASLPDMYVQLVATETQPSSPSTESNASMDGSSAEVPVTQEEEAVAVDGFLLAPSSPSMSSASLPAPSEDNGDVVLIDSEYEDSWSDVGA</sequence>
<feature type="compositionally biased region" description="Basic and acidic residues" evidence="2">
    <location>
        <begin position="434"/>
        <end position="443"/>
    </location>
</feature>
<name>A0A0D0DSM4_9AGAM</name>
<gene>
    <name evidence="4" type="ORF">PAXRUDRAFT_825869</name>
</gene>
<feature type="compositionally biased region" description="Low complexity" evidence="2">
    <location>
        <begin position="627"/>
        <end position="644"/>
    </location>
</feature>
<feature type="region of interest" description="Disordered" evidence="2">
    <location>
        <begin position="590"/>
        <end position="666"/>
    </location>
</feature>
<dbReference type="Gene3D" id="1.20.58.120">
    <property type="entry name" value="BAG domain"/>
    <property type="match status" value="1"/>
</dbReference>
<evidence type="ECO:0000313" key="4">
    <source>
        <dbReference type="EMBL" id="KIK96508.1"/>
    </source>
</evidence>
<feature type="domain" description="BAG" evidence="3">
    <location>
        <begin position="332"/>
        <end position="375"/>
    </location>
</feature>
<feature type="compositionally biased region" description="Basic and acidic residues" evidence="2">
    <location>
        <begin position="163"/>
        <end position="176"/>
    </location>
</feature>
<feature type="region of interest" description="Disordered" evidence="2">
    <location>
        <begin position="211"/>
        <end position="285"/>
    </location>
</feature>
<reference evidence="5" key="2">
    <citation type="submission" date="2015-01" db="EMBL/GenBank/DDBJ databases">
        <title>Evolutionary Origins and Diversification of the Mycorrhizal Mutualists.</title>
        <authorList>
            <consortium name="DOE Joint Genome Institute"/>
            <consortium name="Mycorrhizal Genomics Consortium"/>
            <person name="Kohler A."/>
            <person name="Kuo A."/>
            <person name="Nagy L.G."/>
            <person name="Floudas D."/>
            <person name="Copeland A."/>
            <person name="Barry K.W."/>
            <person name="Cichocki N."/>
            <person name="Veneault-Fourrey C."/>
            <person name="LaButti K."/>
            <person name="Lindquist E.A."/>
            <person name="Lipzen A."/>
            <person name="Lundell T."/>
            <person name="Morin E."/>
            <person name="Murat C."/>
            <person name="Riley R."/>
            <person name="Ohm R."/>
            <person name="Sun H."/>
            <person name="Tunlid A."/>
            <person name="Henrissat B."/>
            <person name="Grigoriev I.V."/>
            <person name="Hibbett D.S."/>
            <person name="Martin F."/>
        </authorList>
    </citation>
    <scope>NUCLEOTIDE SEQUENCE [LARGE SCALE GENOMIC DNA]</scope>
    <source>
        <strain evidence="5">Ve08.2h10</strain>
    </source>
</reference>
<organism evidence="4 5">
    <name type="scientific">Paxillus rubicundulus Ve08.2h10</name>
    <dbReference type="NCBI Taxonomy" id="930991"/>
    <lineage>
        <taxon>Eukaryota</taxon>
        <taxon>Fungi</taxon>
        <taxon>Dikarya</taxon>
        <taxon>Basidiomycota</taxon>
        <taxon>Agaricomycotina</taxon>
        <taxon>Agaricomycetes</taxon>
        <taxon>Agaricomycetidae</taxon>
        <taxon>Boletales</taxon>
        <taxon>Paxilineae</taxon>
        <taxon>Paxillaceae</taxon>
        <taxon>Paxillus</taxon>
    </lineage>
</organism>
<reference evidence="4 5" key="1">
    <citation type="submission" date="2014-04" db="EMBL/GenBank/DDBJ databases">
        <authorList>
            <consortium name="DOE Joint Genome Institute"/>
            <person name="Kuo A."/>
            <person name="Kohler A."/>
            <person name="Jargeat P."/>
            <person name="Nagy L.G."/>
            <person name="Floudas D."/>
            <person name="Copeland A."/>
            <person name="Barry K.W."/>
            <person name="Cichocki N."/>
            <person name="Veneault-Fourrey C."/>
            <person name="LaButti K."/>
            <person name="Lindquist E.A."/>
            <person name="Lipzen A."/>
            <person name="Lundell T."/>
            <person name="Morin E."/>
            <person name="Murat C."/>
            <person name="Sun H."/>
            <person name="Tunlid A."/>
            <person name="Henrissat B."/>
            <person name="Grigoriev I.V."/>
            <person name="Hibbett D.S."/>
            <person name="Martin F."/>
            <person name="Nordberg H.P."/>
            <person name="Cantor M.N."/>
            <person name="Hua S.X."/>
        </authorList>
    </citation>
    <scope>NUCLEOTIDE SEQUENCE [LARGE SCALE GENOMIC DNA]</scope>
    <source>
        <strain evidence="4 5">Ve08.2h10</strain>
    </source>
</reference>
<feature type="region of interest" description="Disordered" evidence="2">
    <location>
        <begin position="422"/>
        <end position="443"/>
    </location>
</feature>
<proteinExistence type="predicted"/>
<dbReference type="GO" id="GO:0051087">
    <property type="term" value="F:protein-folding chaperone binding"/>
    <property type="evidence" value="ECO:0007669"/>
    <property type="project" value="InterPro"/>
</dbReference>
<dbReference type="Pfam" id="PF02179">
    <property type="entry name" value="BAG"/>
    <property type="match status" value="1"/>
</dbReference>
<keyword evidence="5" id="KW-1185">Reference proteome</keyword>
<evidence type="ECO:0000256" key="2">
    <source>
        <dbReference type="SAM" id="MobiDB-lite"/>
    </source>
</evidence>
<protein>
    <recommendedName>
        <fullName evidence="3">BAG domain-containing protein</fullName>
    </recommendedName>
</protein>